<comment type="caution">
    <text evidence="1">The sequence shown here is derived from an EMBL/GenBank/DDBJ whole genome shotgun (WGS) entry which is preliminary data.</text>
</comment>
<keyword evidence="2" id="KW-1185">Reference proteome</keyword>
<proteinExistence type="predicted"/>
<reference evidence="1" key="1">
    <citation type="submission" date="2024-07" db="EMBL/GenBank/DDBJ databases">
        <title>A survey of Mimosa microsymbionts across Brazilian biomes reveals a high diversity of Paraburkholderia nodulating endemic species, but also that Cupriavidus is common as a symbiont of widespread species.</title>
        <authorList>
            <person name="Rouws L."/>
            <person name="Barauna A."/>
            <person name="Beukes C."/>
            <person name="Rouws J.R.C."/>
            <person name="De Faria S.M."/>
            <person name="Gross E."/>
            <person name="Bueno Dos Reis Junior F."/>
            <person name="Simon M.F."/>
            <person name="Maluk M."/>
            <person name="Odee D.W."/>
            <person name="Kenicer G."/>
            <person name="Young J.P.W."/>
            <person name="Reis V.M."/>
            <person name="Zilli J."/>
            <person name="James E.K."/>
        </authorList>
    </citation>
    <scope>NUCLEOTIDE SEQUENCE</scope>
    <source>
        <strain evidence="1">EG181B</strain>
    </source>
</reference>
<evidence type="ECO:0000313" key="2">
    <source>
        <dbReference type="Proteomes" id="UP001558850"/>
    </source>
</evidence>
<gene>
    <name evidence="1" type="ORF">AB4Y32_31840</name>
</gene>
<sequence>MKLKKVIIDGFRAYESADNGTFDFTTPSGQCADFVTIFAPNGFGKTSFYDAVEYALTGNISRFVRDAHRSNYDSKSRTQLQRERKQYILRNHSIPPSATAKIDVLLEIDGKEHLERKTIPKPKTGRDFFFTSAGNDSKYPGMRDVFLSQEAIDAFLREERPDARYVRFMSNFGDSDEVYRSNLETLKRELEATLQETQAQERQLREIAERPVNREIFTVINRTIESLSIDQEVISPIGERFVADDERQLRNHVTQRVHDLETLRARLQSSIAALSQLAAQQSGIASAVERKLGAQREISAIASLRAEYGVRTSMVQTLAGLQTLITESNRWSERLSETLALAPAFDDLQATREMALATKLKNGQELDILRVELAKLAQREGECGRRAEIVEAEIQRLLALQRDCPSTYLQIDAKRELAQVKERERSQQKQLLESLTARLTLSRQEFGKVRSIAVGPDFADAPELTLIASDEFSPIALRAAIVEVKAKRALFDESSRALDAVQLHTSQIADLVAAGRALLGELHSPKCPLCSHNHGSYEALLDVVLNNDALTDREQTALREKHKAEAALTEATAVLDRLLQGWEVAKAKRIDALRENIQIDERDLTQKEEIVRQLEGELQGLHAELVKLQADVLNLPLAQFLEKLTGDITSQNARRDAELKEKVECKQQLDLLVAREKDLLQLVEAEQAKVNIIESDVRYQTTIAFCQTHRIDAKAVRDFIAQRTDEVRQKLVDLDLQFRATSKLLSDIDTRLPSLQQWDANEASVSETRAQEVLLAADALIVPFESSCEQQLAGYEKSWSMSEVENSVAASLSSARQKIELHDRILQNYTLLGQQLTDVRPYLESIDAQTALNDVIVKRGKEDALAAALNSEYESVSQNLDRKIQSFFYPNLINSIYRRIDPHPDFKRVEFSPSFEEDKPTLEVFVADADGDLISPDLFFSAAQVNILSLSIFLARALHAKNGEHDVKCIFIDDPIHSMDSINVLATIDLLRSISLRFDRQIILSTHDRNFFELLQRKLPSAQYNSKFLELETFGKVVAVP</sequence>
<dbReference type="EMBL" id="JBFRCH010000030">
    <property type="protein sequence ID" value="MEX3936325.1"/>
    <property type="molecule type" value="Genomic_DNA"/>
</dbReference>
<name>A0ACC6U9E8_9BURK</name>
<organism evidence="1 2">
    <name type="scientific">Paraburkholderia phymatum</name>
    <dbReference type="NCBI Taxonomy" id="148447"/>
    <lineage>
        <taxon>Bacteria</taxon>
        <taxon>Pseudomonadati</taxon>
        <taxon>Pseudomonadota</taxon>
        <taxon>Betaproteobacteria</taxon>
        <taxon>Burkholderiales</taxon>
        <taxon>Burkholderiaceae</taxon>
        <taxon>Paraburkholderia</taxon>
    </lineage>
</organism>
<evidence type="ECO:0000313" key="1">
    <source>
        <dbReference type="EMBL" id="MEX3936325.1"/>
    </source>
</evidence>
<dbReference type="Proteomes" id="UP001558850">
    <property type="component" value="Unassembled WGS sequence"/>
</dbReference>
<protein>
    <submittedName>
        <fullName evidence="1">AAA family ATPase</fullName>
    </submittedName>
</protein>
<accession>A0ACC6U9E8</accession>